<sequence>MESNCSISLKGIKSSAIYFAKRNLNVGDFEKMAVQNPARIPPQTSPAGGKSAETERIHSPRKIVRPADLSAVALEEAESKLVFRILLKKSSSFV</sequence>
<gene>
    <name evidence="2" type="ORF">COV33_00705</name>
</gene>
<evidence type="ECO:0000313" key="3">
    <source>
        <dbReference type="Proteomes" id="UP000230828"/>
    </source>
</evidence>
<dbReference type="AlphaFoldDB" id="A0A2H0R193"/>
<name>A0A2H0R193_9BACT</name>
<evidence type="ECO:0000313" key="2">
    <source>
        <dbReference type="EMBL" id="PIR40260.1"/>
    </source>
</evidence>
<accession>A0A2H0R193</accession>
<dbReference type="Proteomes" id="UP000230828">
    <property type="component" value="Unassembled WGS sequence"/>
</dbReference>
<protein>
    <submittedName>
        <fullName evidence="2">Uncharacterized protein</fullName>
    </submittedName>
</protein>
<comment type="caution">
    <text evidence="2">The sequence shown here is derived from an EMBL/GenBank/DDBJ whole genome shotgun (WGS) entry which is preliminary data.</text>
</comment>
<organism evidence="2 3">
    <name type="scientific">Candidatus Zambryskibacteria bacterium CG10_big_fil_rev_8_21_14_0_10_34_34</name>
    <dbReference type="NCBI Taxonomy" id="1975114"/>
    <lineage>
        <taxon>Bacteria</taxon>
        <taxon>Candidatus Zambryskiibacteriota</taxon>
    </lineage>
</organism>
<dbReference type="EMBL" id="PCXM01000014">
    <property type="protein sequence ID" value="PIR40260.1"/>
    <property type="molecule type" value="Genomic_DNA"/>
</dbReference>
<feature type="region of interest" description="Disordered" evidence="1">
    <location>
        <begin position="36"/>
        <end position="59"/>
    </location>
</feature>
<reference evidence="2 3" key="1">
    <citation type="submission" date="2017-09" db="EMBL/GenBank/DDBJ databases">
        <title>Depth-based differentiation of microbial function through sediment-hosted aquifers and enrichment of novel symbionts in the deep terrestrial subsurface.</title>
        <authorList>
            <person name="Probst A.J."/>
            <person name="Ladd B."/>
            <person name="Jarett J.K."/>
            <person name="Geller-Mcgrath D.E."/>
            <person name="Sieber C.M."/>
            <person name="Emerson J.B."/>
            <person name="Anantharaman K."/>
            <person name="Thomas B.C."/>
            <person name="Malmstrom R."/>
            <person name="Stieglmeier M."/>
            <person name="Klingl A."/>
            <person name="Woyke T."/>
            <person name="Ryan C.M."/>
            <person name="Banfield J.F."/>
        </authorList>
    </citation>
    <scope>NUCLEOTIDE SEQUENCE [LARGE SCALE GENOMIC DNA]</scope>
    <source>
        <strain evidence="2">CG10_big_fil_rev_8_21_14_0_10_34_34</strain>
    </source>
</reference>
<proteinExistence type="predicted"/>
<evidence type="ECO:0000256" key="1">
    <source>
        <dbReference type="SAM" id="MobiDB-lite"/>
    </source>
</evidence>